<protein>
    <submittedName>
        <fullName evidence="1">Uncharacterized protein</fullName>
    </submittedName>
</protein>
<dbReference type="EMBL" id="BAABIA010000003">
    <property type="protein sequence ID" value="GAA5138675.1"/>
    <property type="molecule type" value="Genomic_DNA"/>
</dbReference>
<name>A0ABP9P0Z6_9BACT</name>
<evidence type="ECO:0000313" key="1">
    <source>
        <dbReference type="EMBL" id="GAA5138675.1"/>
    </source>
</evidence>
<dbReference type="Proteomes" id="UP001499852">
    <property type="component" value="Unassembled WGS sequence"/>
</dbReference>
<comment type="caution">
    <text evidence="1">The sequence shown here is derived from an EMBL/GenBank/DDBJ whole genome shotgun (WGS) entry which is preliminary data.</text>
</comment>
<evidence type="ECO:0000313" key="2">
    <source>
        <dbReference type="Proteomes" id="UP001499852"/>
    </source>
</evidence>
<reference evidence="2" key="1">
    <citation type="journal article" date="2019" name="Int. J. Syst. Evol. Microbiol.">
        <title>The Global Catalogue of Microorganisms (GCM) 10K type strain sequencing project: providing services to taxonomists for standard genome sequencing and annotation.</title>
        <authorList>
            <consortium name="The Broad Institute Genomics Platform"/>
            <consortium name="The Broad Institute Genome Sequencing Center for Infectious Disease"/>
            <person name="Wu L."/>
            <person name="Ma J."/>
        </authorList>
    </citation>
    <scope>NUCLEOTIDE SEQUENCE [LARGE SCALE GENOMIC DNA]</scope>
    <source>
        <strain evidence="2">JCM 18053</strain>
    </source>
</reference>
<accession>A0ABP9P0Z6</accession>
<keyword evidence="2" id="KW-1185">Reference proteome</keyword>
<proteinExistence type="predicted"/>
<sequence length="82" mass="9291">MADEVTAIIILFMKLEELSAEADKLPEDERASLAARLLHGLQKPHYTVSDEEVMSRVREADENPEVMITFDQLVSGLRYRAS</sequence>
<gene>
    <name evidence="1" type="ORF">GCM10023213_17990</name>
</gene>
<organism evidence="1 2">
    <name type="scientific">Prosthecobacter algae</name>
    <dbReference type="NCBI Taxonomy" id="1144682"/>
    <lineage>
        <taxon>Bacteria</taxon>
        <taxon>Pseudomonadati</taxon>
        <taxon>Verrucomicrobiota</taxon>
        <taxon>Verrucomicrobiia</taxon>
        <taxon>Verrucomicrobiales</taxon>
        <taxon>Verrucomicrobiaceae</taxon>
        <taxon>Prosthecobacter</taxon>
    </lineage>
</organism>